<keyword evidence="9" id="KW-0472">Membrane</keyword>
<dbReference type="GO" id="GO:0060047">
    <property type="term" value="P:heart contraction"/>
    <property type="evidence" value="ECO:0007669"/>
    <property type="project" value="TreeGrafter"/>
</dbReference>
<keyword evidence="8" id="KW-1133">Transmembrane helix</keyword>
<dbReference type="InterPro" id="IPR039972">
    <property type="entry name" value="Sarcoglycan_gamma/delta/zeta"/>
</dbReference>
<keyword evidence="4" id="KW-1003">Cell membrane</keyword>
<dbReference type="PANTHER" id="PTHR12939:SF10">
    <property type="entry name" value="EG:4F1.1 PROTEIN"/>
    <property type="match status" value="1"/>
</dbReference>
<dbReference type="GO" id="GO:0042383">
    <property type="term" value="C:sarcolemma"/>
    <property type="evidence" value="ECO:0007669"/>
    <property type="project" value="UniProtKB-SubCell"/>
</dbReference>
<accession>A0A212EMD3</accession>
<evidence type="ECO:0000256" key="6">
    <source>
        <dbReference type="ARBA" id="ARBA00022692"/>
    </source>
</evidence>
<evidence type="ECO:0000256" key="9">
    <source>
        <dbReference type="ARBA" id="ARBA00023136"/>
    </source>
</evidence>
<organism evidence="13 14">
    <name type="scientific">Danaus plexippus plexippus</name>
    <dbReference type="NCBI Taxonomy" id="278856"/>
    <lineage>
        <taxon>Eukaryota</taxon>
        <taxon>Metazoa</taxon>
        <taxon>Ecdysozoa</taxon>
        <taxon>Arthropoda</taxon>
        <taxon>Hexapoda</taxon>
        <taxon>Insecta</taxon>
        <taxon>Pterygota</taxon>
        <taxon>Neoptera</taxon>
        <taxon>Endopterygota</taxon>
        <taxon>Lepidoptera</taxon>
        <taxon>Glossata</taxon>
        <taxon>Ditrysia</taxon>
        <taxon>Papilionoidea</taxon>
        <taxon>Nymphalidae</taxon>
        <taxon>Danainae</taxon>
        <taxon>Danaini</taxon>
        <taxon>Danaina</taxon>
        <taxon>Danaus</taxon>
        <taxon>Danaus</taxon>
    </lineage>
</organism>
<keyword evidence="10" id="KW-1015">Disulfide bond</keyword>
<dbReference type="Pfam" id="PF04790">
    <property type="entry name" value="Sarcoglycan_1"/>
    <property type="match status" value="1"/>
</dbReference>
<sequence>MKVEDANSEGIRGWGCTPPGEPPPATVTTSATVTTTPPACLPPFVTRGWRRNALYGIIVFLIILVFLNIALTLWIISTLKLSARGIGPITIIKEGIRLDGQAWVLDNLIASTLSSQTGQPLTLHSYRNFTIIVSDENHKEAAKLFLKRDSLECSGRSFHVQDARGEEVFHASREEVRVFSETLSVSGAGGLAVRGALQTPVVRAPPAADLQLESLTRRLDLRAPQSIHLESRAGSIDITSHSDIQLDSVVGAIKIDAPNIIISNLKEAKIADNPAKNMRKKVYQLCACGSGKLFLAPSDGRCSVEEEDQELCR</sequence>
<dbReference type="InterPro" id="IPR006875">
    <property type="entry name" value="Sarcoglycan"/>
</dbReference>
<dbReference type="GO" id="GO:0005856">
    <property type="term" value="C:cytoskeleton"/>
    <property type="evidence" value="ECO:0007669"/>
    <property type="project" value="UniProtKB-SubCell"/>
</dbReference>
<dbReference type="OrthoDB" id="8881719at2759"/>
<keyword evidence="14" id="KW-1185">Reference proteome</keyword>
<dbReference type="PANTHER" id="PTHR12939">
    <property type="entry name" value="SARCOGLYCAN"/>
    <property type="match status" value="1"/>
</dbReference>
<keyword evidence="12" id="KW-0206">Cytoskeleton</keyword>
<evidence type="ECO:0000256" key="7">
    <source>
        <dbReference type="ARBA" id="ARBA00022968"/>
    </source>
</evidence>
<evidence type="ECO:0000256" key="4">
    <source>
        <dbReference type="ARBA" id="ARBA00022475"/>
    </source>
</evidence>
<keyword evidence="11" id="KW-0325">Glycoprotein</keyword>
<name>A0A212EMD3_DANPL</name>
<gene>
    <name evidence="13" type="ORF">KGM_211974</name>
</gene>
<dbReference type="GO" id="GO:0016012">
    <property type="term" value="C:sarcoglycan complex"/>
    <property type="evidence" value="ECO:0007669"/>
    <property type="project" value="InterPro"/>
</dbReference>
<evidence type="ECO:0000256" key="11">
    <source>
        <dbReference type="ARBA" id="ARBA00023180"/>
    </source>
</evidence>
<dbReference type="STRING" id="278856.A0A212EMD3"/>
<dbReference type="EMBL" id="AGBW02013857">
    <property type="protein sequence ID" value="OWR42637.1"/>
    <property type="molecule type" value="Genomic_DNA"/>
</dbReference>
<protein>
    <submittedName>
        <fullName evidence="13">Uncharacterized protein</fullName>
    </submittedName>
</protein>
<evidence type="ECO:0000313" key="14">
    <source>
        <dbReference type="Proteomes" id="UP000007151"/>
    </source>
</evidence>
<evidence type="ECO:0000256" key="1">
    <source>
        <dbReference type="ARBA" id="ARBA00004245"/>
    </source>
</evidence>
<reference evidence="13 14" key="1">
    <citation type="journal article" date="2011" name="Cell">
        <title>The monarch butterfly genome yields insights into long-distance migration.</title>
        <authorList>
            <person name="Zhan S."/>
            <person name="Merlin C."/>
            <person name="Boore J.L."/>
            <person name="Reppert S.M."/>
        </authorList>
    </citation>
    <scope>NUCLEOTIDE SEQUENCE [LARGE SCALE GENOMIC DNA]</scope>
    <source>
        <strain evidence="13">F-2</strain>
    </source>
</reference>
<comment type="caution">
    <text evidence="13">The sequence shown here is derived from an EMBL/GenBank/DDBJ whole genome shotgun (WGS) entry which is preliminary data.</text>
</comment>
<keyword evidence="7" id="KW-0735">Signal-anchor</keyword>
<evidence type="ECO:0000256" key="5">
    <source>
        <dbReference type="ARBA" id="ARBA00022490"/>
    </source>
</evidence>
<evidence type="ECO:0000256" key="12">
    <source>
        <dbReference type="ARBA" id="ARBA00023212"/>
    </source>
</evidence>
<dbReference type="KEGG" id="dpl:KGM_211974"/>
<dbReference type="Proteomes" id="UP000007151">
    <property type="component" value="Unassembled WGS sequence"/>
</dbReference>
<evidence type="ECO:0000256" key="8">
    <source>
        <dbReference type="ARBA" id="ARBA00022989"/>
    </source>
</evidence>
<keyword evidence="6" id="KW-0812">Transmembrane</keyword>
<keyword evidence="5" id="KW-0963">Cytoplasm</keyword>
<evidence type="ECO:0000256" key="3">
    <source>
        <dbReference type="ARBA" id="ARBA00007574"/>
    </source>
</evidence>
<dbReference type="eggNOG" id="KOG3950">
    <property type="taxonomic scope" value="Eukaryota"/>
</dbReference>
<evidence type="ECO:0000256" key="2">
    <source>
        <dbReference type="ARBA" id="ARBA00004274"/>
    </source>
</evidence>
<evidence type="ECO:0000256" key="10">
    <source>
        <dbReference type="ARBA" id="ARBA00023157"/>
    </source>
</evidence>
<comment type="subcellular location">
    <subcellularLocation>
        <location evidence="2">Cell membrane</location>
        <location evidence="2">Sarcolemma</location>
        <topology evidence="2">Single-pass type II membrane protein</topology>
    </subcellularLocation>
    <subcellularLocation>
        <location evidence="1">Cytoplasm</location>
        <location evidence="1">Cytoskeleton</location>
    </subcellularLocation>
</comment>
<dbReference type="AlphaFoldDB" id="A0A212EMD3"/>
<proteinExistence type="inferred from homology"/>
<evidence type="ECO:0000313" key="13">
    <source>
        <dbReference type="EMBL" id="OWR42637.1"/>
    </source>
</evidence>
<comment type="similarity">
    <text evidence="3">Belongs to the sarcoglycan beta/delta/gamma/zeta family.</text>
</comment>